<dbReference type="Gene3D" id="6.10.140.1330">
    <property type="match status" value="1"/>
</dbReference>
<feature type="non-terminal residue" evidence="5">
    <location>
        <position position="1"/>
    </location>
</feature>
<evidence type="ECO:0000256" key="3">
    <source>
        <dbReference type="ARBA" id="ARBA00022449"/>
    </source>
</evidence>
<dbReference type="EMBL" id="ADWY01003511">
    <property type="protein sequence ID" value="EGH19036.1"/>
    <property type="molecule type" value="Genomic_DNA"/>
</dbReference>
<name>F3CIE4_PSESG</name>
<evidence type="ECO:0000256" key="2">
    <source>
        <dbReference type="ARBA" id="ARBA00022448"/>
    </source>
</evidence>
<sequence>LVGSTDAAAVFSLLGGKGLNERVTASLEIESGSNDPMAVFLT</sequence>
<feature type="non-terminal residue" evidence="5">
    <location>
        <position position="42"/>
    </location>
</feature>
<evidence type="ECO:0000313" key="6">
    <source>
        <dbReference type="Proteomes" id="UP000005466"/>
    </source>
</evidence>
<protein>
    <submittedName>
        <fullName evidence="5">Potassium/proton antiporter</fullName>
    </submittedName>
</protein>
<comment type="subcellular location">
    <subcellularLocation>
        <location evidence="1">Cell membrane</location>
        <topology evidence="1">Multi-pass membrane protein</topology>
    </subcellularLocation>
</comment>
<reference evidence="5 6" key="1">
    <citation type="journal article" date="2011" name="PLoS Pathog.">
        <title>Dynamic evolution of pathogenicity revealed by sequencing and comparative genomics of 19 Pseudomonas syringae isolates.</title>
        <authorList>
            <person name="Baltrus D.A."/>
            <person name="Nishimura M.T."/>
            <person name="Romanchuk A."/>
            <person name="Chang J.H."/>
            <person name="Mukhtar M.S."/>
            <person name="Cherkis K."/>
            <person name="Roach J."/>
            <person name="Grant S.R."/>
            <person name="Jones C.D."/>
            <person name="Dangl J.L."/>
        </authorList>
    </citation>
    <scope>NUCLEOTIDE SEQUENCE [LARGE SCALE GENOMIC DNA]</scope>
    <source>
        <strain evidence="6">race 4</strain>
    </source>
</reference>
<dbReference type="AlphaFoldDB" id="F3CIE4"/>
<keyword evidence="3" id="KW-0050">Antiport</keyword>
<organism evidence="5 6">
    <name type="scientific">Pseudomonas savastanoi pv. glycinea str. race 4</name>
    <dbReference type="NCBI Taxonomy" id="875330"/>
    <lineage>
        <taxon>Bacteria</taxon>
        <taxon>Pseudomonadati</taxon>
        <taxon>Pseudomonadota</taxon>
        <taxon>Gammaproteobacteria</taxon>
        <taxon>Pseudomonadales</taxon>
        <taxon>Pseudomonadaceae</taxon>
        <taxon>Pseudomonas</taxon>
    </lineage>
</organism>
<gene>
    <name evidence="5" type="ORF">Pgy4_39340</name>
</gene>
<dbReference type="PANTHER" id="PTHR32507:SF7">
    <property type="entry name" value="K(+)_H(+) ANTIPORTER NHAP2"/>
    <property type="match status" value="1"/>
</dbReference>
<evidence type="ECO:0000256" key="4">
    <source>
        <dbReference type="ARBA" id="ARBA00023065"/>
    </source>
</evidence>
<keyword evidence="4" id="KW-0406">Ion transport</keyword>
<dbReference type="GO" id="GO:0015297">
    <property type="term" value="F:antiporter activity"/>
    <property type="evidence" value="ECO:0007669"/>
    <property type="project" value="UniProtKB-KW"/>
</dbReference>
<evidence type="ECO:0000256" key="1">
    <source>
        <dbReference type="ARBA" id="ARBA00004651"/>
    </source>
</evidence>
<keyword evidence="2" id="KW-0813">Transport</keyword>
<dbReference type="GO" id="GO:0006811">
    <property type="term" value="P:monoatomic ion transport"/>
    <property type="evidence" value="ECO:0007669"/>
    <property type="project" value="UniProtKB-KW"/>
</dbReference>
<dbReference type="Proteomes" id="UP000005466">
    <property type="component" value="Unassembled WGS sequence"/>
</dbReference>
<dbReference type="HOGENOM" id="CLU_3262555_0_0_6"/>
<comment type="caution">
    <text evidence="5">The sequence shown here is derived from an EMBL/GenBank/DDBJ whole genome shotgun (WGS) entry which is preliminary data.</text>
</comment>
<dbReference type="GO" id="GO:0005886">
    <property type="term" value="C:plasma membrane"/>
    <property type="evidence" value="ECO:0007669"/>
    <property type="project" value="UniProtKB-SubCell"/>
</dbReference>
<evidence type="ECO:0000313" key="5">
    <source>
        <dbReference type="EMBL" id="EGH19036.1"/>
    </source>
</evidence>
<proteinExistence type="predicted"/>
<accession>F3CIE4</accession>
<dbReference type="PANTHER" id="PTHR32507">
    <property type="entry name" value="NA(+)/H(+) ANTIPORTER 1"/>
    <property type="match status" value="1"/>
</dbReference>